<proteinExistence type="predicted"/>
<comment type="caution">
    <text evidence="2">The sequence shown here is derived from an EMBL/GenBank/DDBJ whole genome shotgun (WGS) entry which is preliminary data.</text>
</comment>
<dbReference type="EMBL" id="MCFL01000014">
    <property type="protein sequence ID" value="ORZ37001.1"/>
    <property type="molecule type" value="Genomic_DNA"/>
</dbReference>
<dbReference type="AlphaFoldDB" id="A0A1Y2HT93"/>
<sequence length="160" mass="17392">MSSTAAAPVARPPVGPKPAASPRATKAATSPVPLNAATEPPNAIREVLAGFKKPPPQTKPLFEAQCTAPAPSQTYFQVVVQDGQVILRDWPKLRFSQAIAKQTVTPSAVSVKWEEYKEDNLRDKIREVFGEDVDNSIVNLVSEQLRVKATADRRRMSAST</sequence>
<reference evidence="2 3" key="1">
    <citation type="submission" date="2016-07" db="EMBL/GenBank/DDBJ databases">
        <title>Pervasive Adenine N6-methylation of Active Genes in Fungi.</title>
        <authorList>
            <consortium name="DOE Joint Genome Institute"/>
            <person name="Mondo S.J."/>
            <person name="Dannebaum R.O."/>
            <person name="Kuo R.C."/>
            <person name="Labutti K."/>
            <person name="Haridas S."/>
            <person name="Kuo A."/>
            <person name="Salamov A."/>
            <person name="Ahrendt S.R."/>
            <person name="Lipzen A."/>
            <person name="Sullivan W."/>
            <person name="Andreopoulos W.B."/>
            <person name="Clum A."/>
            <person name="Lindquist E."/>
            <person name="Daum C."/>
            <person name="Ramamoorthy G.K."/>
            <person name="Gryganskyi A."/>
            <person name="Culley D."/>
            <person name="Magnuson J.K."/>
            <person name="James T.Y."/>
            <person name="O'Malley M.A."/>
            <person name="Stajich J.E."/>
            <person name="Spatafora J.W."/>
            <person name="Visel A."/>
            <person name="Grigoriev I.V."/>
        </authorList>
    </citation>
    <scope>NUCLEOTIDE SEQUENCE [LARGE SCALE GENOMIC DNA]</scope>
    <source>
        <strain evidence="2 3">PL171</strain>
    </source>
</reference>
<feature type="region of interest" description="Disordered" evidence="1">
    <location>
        <begin position="1"/>
        <end position="39"/>
    </location>
</feature>
<gene>
    <name evidence="2" type="ORF">BCR44DRAFT_65117</name>
</gene>
<name>A0A1Y2HT93_9FUNG</name>
<dbReference type="OrthoDB" id="5581363at2759"/>
<organism evidence="2 3">
    <name type="scientific">Catenaria anguillulae PL171</name>
    <dbReference type="NCBI Taxonomy" id="765915"/>
    <lineage>
        <taxon>Eukaryota</taxon>
        <taxon>Fungi</taxon>
        <taxon>Fungi incertae sedis</taxon>
        <taxon>Blastocladiomycota</taxon>
        <taxon>Blastocladiomycetes</taxon>
        <taxon>Blastocladiales</taxon>
        <taxon>Catenariaceae</taxon>
        <taxon>Catenaria</taxon>
    </lineage>
</organism>
<evidence type="ECO:0000256" key="1">
    <source>
        <dbReference type="SAM" id="MobiDB-lite"/>
    </source>
</evidence>
<accession>A0A1Y2HT93</accession>
<keyword evidence="3" id="KW-1185">Reference proteome</keyword>
<dbReference type="Proteomes" id="UP000193411">
    <property type="component" value="Unassembled WGS sequence"/>
</dbReference>
<evidence type="ECO:0000313" key="3">
    <source>
        <dbReference type="Proteomes" id="UP000193411"/>
    </source>
</evidence>
<evidence type="ECO:0000313" key="2">
    <source>
        <dbReference type="EMBL" id="ORZ37001.1"/>
    </source>
</evidence>
<protein>
    <submittedName>
        <fullName evidence="2">Uncharacterized protein</fullName>
    </submittedName>
</protein>